<protein>
    <recommendedName>
        <fullName evidence="4">MetA-pathway of phenol degradation</fullName>
    </recommendedName>
</protein>
<feature type="signal peptide" evidence="1">
    <location>
        <begin position="1"/>
        <end position="20"/>
    </location>
</feature>
<dbReference type="AlphaFoldDB" id="A0A846QPM0"/>
<evidence type="ECO:0000313" key="2">
    <source>
        <dbReference type="EMBL" id="NJB68442.1"/>
    </source>
</evidence>
<comment type="caution">
    <text evidence="2">The sequence shown here is derived from an EMBL/GenBank/DDBJ whole genome shotgun (WGS) entry which is preliminary data.</text>
</comment>
<reference evidence="2 3" key="1">
    <citation type="submission" date="2020-03" db="EMBL/GenBank/DDBJ databases">
        <title>Genomic Encyclopedia of Type Strains, Phase IV (KMG-IV): sequencing the most valuable type-strain genomes for metagenomic binning, comparative biology and taxonomic classification.</title>
        <authorList>
            <person name="Goeker M."/>
        </authorList>
    </citation>
    <scope>NUCLEOTIDE SEQUENCE [LARGE SCALE GENOMIC DNA]</scope>
    <source>
        <strain evidence="2 3">DSM 24233</strain>
    </source>
</reference>
<dbReference type="EMBL" id="JAATJA010000002">
    <property type="protein sequence ID" value="NJB68442.1"/>
    <property type="molecule type" value="Genomic_DNA"/>
</dbReference>
<dbReference type="RefSeq" id="WP_167941509.1">
    <property type="nucleotide sequence ID" value="NZ_JAATJA010000002.1"/>
</dbReference>
<keyword evidence="3" id="KW-1185">Reference proteome</keyword>
<evidence type="ECO:0000313" key="3">
    <source>
        <dbReference type="Proteomes" id="UP000580856"/>
    </source>
</evidence>
<sequence>MKRLLLGLALLLAAVGPAFAADGHYVNGLEGIKCASVPPPGYYLRTYVAAYNADRVNDRDGNRVDINPDVDVIALALRPIWITGYKVLGADYGVQAVIPFKYTHLDNSVIDADTRSGLGDIDLTPVLLAWHTDRFDVAFSYELFLPTGDWSSSHPASPGKNFWTHMFSLGVTAYLDEARTWSFSILPRYEVHTENTSTDVTYGNDFHFEWGLGKQFGPLEVGLAGYCHWQVTDDSGSGATWDRDVHDRAYAVGPEISYMFETLGVQASLRYLHEFEAVDCTKGDMGVLTITKPF</sequence>
<evidence type="ECO:0008006" key="4">
    <source>
        <dbReference type="Google" id="ProtNLM"/>
    </source>
</evidence>
<gene>
    <name evidence="2" type="ORF">GGQ74_002115</name>
</gene>
<dbReference type="InterPro" id="IPR025737">
    <property type="entry name" value="FApF"/>
</dbReference>
<dbReference type="Proteomes" id="UP000580856">
    <property type="component" value="Unassembled WGS sequence"/>
</dbReference>
<name>A0A846QPM0_9BACT</name>
<feature type="chain" id="PRO_5032992034" description="MetA-pathway of phenol degradation" evidence="1">
    <location>
        <begin position="21"/>
        <end position="294"/>
    </location>
</feature>
<proteinExistence type="predicted"/>
<evidence type="ECO:0000256" key="1">
    <source>
        <dbReference type="SAM" id="SignalP"/>
    </source>
</evidence>
<keyword evidence="1" id="KW-0732">Signal</keyword>
<organism evidence="2 3">
    <name type="scientific">Desulfobaculum xiamenense</name>
    <dbReference type="NCBI Taxonomy" id="995050"/>
    <lineage>
        <taxon>Bacteria</taxon>
        <taxon>Pseudomonadati</taxon>
        <taxon>Thermodesulfobacteriota</taxon>
        <taxon>Desulfovibrionia</taxon>
        <taxon>Desulfovibrionales</taxon>
        <taxon>Desulfovibrionaceae</taxon>
        <taxon>Desulfobaculum</taxon>
    </lineage>
</organism>
<dbReference type="Pfam" id="PF13557">
    <property type="entry name" value="Phenol_MetA_deg"/>
    <property type="match status" value="1"/>
</dbReference>
<accession>A0A846QPM0</accession>